<evidence type="ECO:0000256" key="1">
    <source>
        <dbReference type="ARBA" id="ARBA00022679"/>
    </source>
</evidence>
<dbReference type="GO" id="GO:0160210">
    <property type="term" value="F:L-serine O-succinyltransferase activity"/>
    <property type="evidence" value="ECO:0007669"/>
    <property type="project" value="RHEA"/>
</dbReference>
<dbReference type="InterPro" id="IPR000073">
    <property type="entry name" value="AB_hydrolase_1"/>
</dbReference>
<feature type="active site" evidence="2 3">
    <location>
        <position position="309"/>
    </location>
</feature>
<dbReference type="HAMAP" id="MF_00296">
    <property type="entry name" value="MetX_acyltransf"/>
    <property type="match status" value="1"/>
</dbReference>
<comment type="subunit">
    <text evidence="2">Homodimer.</text>
</comment>
<feature type="binding site" evidence="2">
    <location>
        <position position="214"/>
    </location>
    <ligand>
        <name>substrate</name>
    </ligand>
</feature>
<keyword evidence="2" id="KW-0963">Cytoplasm</keyword>
<dbReference type="OrthoDB" id="9800754at2"/>
<dbReference type="EC" id="2.3.1.-" evidence="2"/>
<organism evidence="5 6">
    <name type="scientific">Wenzhouxiangella sediminis</name>
    <dbReference type="NCBI Taxonomy" id="1792836"/>
    <lineage>
        <taxon>Bacteria</taxon>
        <taxon>Pseudomonadati</taxon>
        <taxon>Pseudomonadota</taxon>
        <taxon>Gammaproteobacteria</taxon>
        <taxon>Chromatiales</taxon>
        <taxon>Wenzhouxiangellaceae</taxon>
        <taxon>Wenzhouxiangella</taxon>
    </lineage>
</organism>
<dbReference type="PIRSF" id="PIRSF000443">
    <property type="entry name" value="Homoser_Ac_trans"/>
    <property type="match status" value="1"/>
</dbReference>
<gene>
    <name evidence="5" type="ORF">DZC52_13595</name>
</gene>
<dbReference type="NCBIfam" id="NF001209">
    <property type="entry name" value="PRK00175.1"/>
    <property type="match status" value="1"/>
</dbReference>
<comment type="caution">
    <text evidence="5">The sequence shown here is derived from an EMBL/GenBank/DDBJ whole genome shotgun (WGS) entry which is preliminary data.</text>
</comment>
<feature type="active site" description="Nucleophile" evidence="2 3">
    <location>
        <position position="145"/>
    </location>
</feature>
<evidence type="ECO:0000256" key="3">
    <source>
        <dbReference type="PIRSR" id="PIRSR000443-1"/>
    </source>
</evidence>
<feature type="binding site" evidence="2">
    <location>
        <position position="343"/>
    </location>
    <ligand>
        <name>substrate</name>
    </ligand>
</feature>
<keyword evidence="2 5" id="KW-0012">Acyltransferase</keyword>
<comment type="catalytic activity">
    <reaction evidence="2">
        <text>succinyl-CoA + L-serine = O-succinyl-L-serine + CoA</text>
        <dbReference type="Rhea" id="RHEA:52820"/>
        <dbReference type="ChEBI" id="CHEBI:33384"/>
        <dbReference type="ChEBI" id="CHEBI:57287"/>
        <dbReference type="ChEBI" id="CHEBI:57292"/>
        <dbReference type="ChEBI" id="CHEBI:136856"/>
    </reaction>
</comment>
<comment type="caution">
    <text evidence="2">Lacks conserved residue(s) required for the propagation of feature annotation.</text>
</comment>
<dbReference type="EMBL" id="QUZK01000048">
    <property type="protein sequence ID" value="RFF29332.1"/>
    <property type="molecule type" value="Genomic_DNA"/>
</dbReference>
<name>A0A3E1K5M5_9GAMM</name>
<comment type="pathway">
    <text evidence="2">Amino-acid biosynthesis; L-cysteine biosynthesis; L-cysteine from L-serine: step 1/2.</text>
</comment>
<dbReference type="NCBIfam" id="TIGR01392">
    <property type="entry name" value="homoserO_Ac_trn"/>
    <property type="match status" value="1"/>
</dbReference>
<keyword evidence="1 2" id="KW-0808">Transferase</keyword>
<reference evidence="5 6" key="1">
    <citation type="submission" date="2018-08" db="EMBL/GenBank/DDBJ databases">
        <title>Wenzhouxiangella salilacus sp. nov., a novel bacterium isolated from a saline lake in Xinjiang Province, China.</title>
        <authorList>
            <person name="Han S."/>
        </authorList>
    </citation>
    <scope>NUCLEOTIDE SEQUENCE [LARGE SCALE GENOMIC DNA]</scope>
    <source>
        <strain evidence="5 6">XDB06</strain>
    </source>
</reference>
<dbReference type="RefSeq" id="WP_116651698.1">
    <property type="nucleotide sequence ID" value="NZ_QUZK01000048.1"/>
</dbReference>
<dbReference type="GO" id="GO:0004414">
    <property type="term" value="F:homoserine O-acetyltransferase activity"/>
    <property type="evidence" value="ECO:0007669"/>
    <property type="project" value="TreeGrafter"/>
</dbReference>
<keyword evidence="2" id="KW-0198">Cysteine biosynthesis</keyword>
<comment type="function">
    <text evidence="2">Transfers a succinyl group from succinyl-CoA to L-serine, forming succinyl-L-serine.</text>
</comment>
<keyword evidence="2" id="KW-0028">Amino-acid biosynthesis</keyword>
<comment type="similarity">
    <text evidence="2">Belongs to the AB hydrolase superfamily. MetX family.</text>
</comment>
<evidence type="ECO:0000256" key="2">
    <source>
        <dbReference type="HAMAP-Rule" id="MF_00296"/>
    </source>
</evidence>
<comment type="subcellular location">
    <subcellularLocation>
        <location evidence="2">Cytoplasm</location>
    </subcellularLocation>
</comment>
<evidence type="ECO:0000313" key="6">
    <source>
        <dbReference type="Proteomes" id="UP000260351"/>
    </source>
</evidence>
<feature type="active site" evidence="2 3">
    <location>
        <position position="342"/>
    </location>
</feature>
<dbReference type="AlphaFoldDB" id="A0A3E1K5M5"/>
<accession>A0A3E1K5M5</accession>
<dbReference type="Gene3D" id="1.10.1740.110">
    <property type="match status" value="1"/>
</dbReference>
<sequence>MGPATHYFDLEQPFPLYRGGRLPHVRLAWEFWGELDADKSNAVLIFTGLSPGAHAASSAQDPEPGWWEGMIGPGKYIDTDRYFVLCVNSLGSCMGSTGPASINPETGKPWRLAFPELAIEDIARATRLVVEHLGIETLHAVIGPSMGGLTALAWLKQYPQSARKLALISTACSATPMAIAIRSLQREAIVTDRNFRDGNYTEDDWPEVGMRLARKLGMISYRSATEWQQRFGRQSQDYFPPTLFGMRFAVESYLETHARKFVGQFDPCSYLYLSRAMDNFDFCDSSETLKRMFDRCFSGEALVLGVKTDILFPLTQQKDLAAALEASGNDVTYQALPSVQGHDAFLADVPTFGKPIRKWLQ</sequence>
<feature type="region of interest" description="Important for substrate specificity" evidence="2">
    <location>
        <begin position="48"/>
        <end position="51"/>
    </location>
</feature>
<dbReference type="Proteomes" id="UP000260351">
    <property type="component" value="Unassembled WGS sequence"/>
</dbReference>
<evidence type="ECO:0000313" key="5">
    <source>
        <dbReference type="EMBL" id="RFF29332.1"/>
    </source>
</evidence>
<dbReference type="GO" id="GO:0009092">
    <property type="term" value="P:homoserine metabolic process"/>
    <property type="evidence" value="ECO:0007669"/>
    <property type="project" value="TreeGrafter"/>
</dbReference>
<feature type="site" description="Important for acyl-CoA specificity" evidence="2">
    <location>
        <position position="182"/>
    </location>
</feature>
<dbReference type="Pfam" id="PF00561">
    <property type="entry name" value="Abhydrolase_1"/>
    <property type="match status" value="1"/>
</dbReference>
<dbReference type="GO" id="GO:0005737">
    <property type="term" value="C:cytoplasm"/>
    <property type="evidence" value="ECO:0007669"/>
    <property type="project" value="UniProtKB-SubCell"/>
</dbReference>
<evidence type="ECO:0000259" key="4">
    <source>
        <dbReference type="Pfam" id="PF00561"/>
    </source>
</evidence>
<dbReference type="UniPathway" id="UPA00136">
    <property type="reaction ID" value="UER00199"/>
</dbReference>
<proteinExistence type="inferred from homology"/>
<dbReference type="SUPFAM" id="SSF53474">
    <property type="entry name" value="alpha/beta-Hydrolases"/>
    <property type="match status" value="1"/>
</dbReference>
<dbReference type="GO" id="GO:0009086">
    <property type="term" value="P:methionine biosynthetic process"/>
    <property type="evidence" value="ECO:0007669"/>
    <property type="project" value="TreeGrafter"/>
</dbReference>
<dbReference type="GO" id="GO:0006535">
    <property type="term" value="P:cysteine biosynthetic process from serine"/>
    <property type="evidence" value="ECO:0007669"/>
    <property type="project" value="UniProtKB-UniRule"/>
</dbReference>
<keyword evidence="6" id="KW-1185">Reference proteome</keyword>
<dbReference type="InterPro" id="IPR008220">
    <property type="entry name" value="HAT_MetX-like"/>
</dbReference>
<feature type="domain" description="AB hydrolase-1" evidence="4">
    <location>
        <begin position="66"/>
        <end position="324"/>
    </location>
</feature>
<dbReference type="PANTHER" id="PTHR32268">
    <property type="entry name" value="HOMOSERINE O-ACETYLTRANSFERASE"/>
    <property type="match status" value="1"/>
</dbReference>
<dbReference type="Gene3D" id="3.40.50.1820">
    <property type="entry name" value="alpha/beta hydrolase"/>
    <property type="match status" value="1"/>
</dbReference>
<dbReference type="PANTHER" id="PTHR32268:SF11">
    <property type="entry name" value="HOMOSERINE O-ACETYLTRANSFERASE"/>
    <property type="match status" value="1"/>
</dbReference>
<protein>
    <recommendedName>
        <fullName evidence="2">Serine O-succinyltransferase</fullName>
        <shortName evidence="2">SST</shortName>
        <ecNumber evidence="2">2.3.1.-</ecNumber>
    </recommendedName>
</protein>
<dbReference type="InterPro" id="IPR029058">
    <property type="entry name" value="AB_hydrolase_fold"/>
</dbReference>